<dbReference type="Proteomes" id="UP001219525">
    <property type="component" value="Unassembled WGS sequence"/>
</dbReference>
<sequence length="263" mass="28367">MATLLARMDGGGTLTNSLSAYTNNTGGGDSSSTLPIASDTSALSLRATVVHLAVHLLEGGELLDGARRKKEMDDVLCLRRQTRRTWSPDDDELNWYDSLAMICAMDRELQEGASERRPGRRSHASGRAASADCAVAAKPHSPRRRSLSGVSRVTLNVFAGWRHILLASPADVAFKFAVLARITPTSLDIAWAPSPCTSGAANVHAHTFRSNVRQVVCLIVPVQPVATPHTDTYMRPLLHGLSLPTGGSRWRRKIPGKYIGPLA</sequence>
<name>A0AAD6UP62_9AGAR</name>
<gene>
    <name evidence="2" type="ORF">GGX14DRAFT_578892</name>
</gene>
<evidence type="ECO:0000313" key="2">
    <source>
        <dbReference type="EMBL" id="KAJ7191591.1"/>
    </source>
</evidence>
<organism evidence="2 3">
    <name type="scientific">Mycena pura</name>
    <dbReference type="NCBI Taxonomy" id="153505"/>
    <lineage>
        <taxon>Eukaryota</taxon>
        <taxon>Fungi</taxon>
        <taxon>Dikarya</taxon>
        <taxon>Basidiomycota</taxon>
        <taxon>Agaricomycotina</taxon>
        <taxon>Agaricomycetes</taxon>
        <taxon>Agaricomycetidae</taxon>
        <taxon>Agaricales</taxon>
        <taxon>Marasmiineae</taxon>
        <taxon>Mycenaceae</taxon>
        <taxon>Mycena</taxon>
    </lineage>
</organism>
<evidence type="ECO:0000313" key="3">
    <source>
        <dbReference type="Proteomes" id="UP001219525"/>
    </source>
</evidence>
<accession>A0AAD6UP62</accession>
<feature type="region of interest" description="Disordered" evidence="1">
    <location>
        <begin position="110"/>
        <end position="145"/>
    </location>
</feature>
<dbReference type="AlphaFoldDB" id="A0AAD6UP62"/>
<evidence type="ECO:0000256" key="1">
    <source>
        <dbReference type="SAM" id="MobiDB-lite"/>
    </source>
</evidence>
<reference evidence="2" key="1">
    <citation type="submission" date="2023-03" db="EMBL/GenBank/DDBJ databases">
        <title>Massive genome expansion in bonnet fungi (Mycena s.s.) driven by repeated elements and novel gene families across ecological guilds.</title>
        <authorList>
            <consortium name="Lawrence Berkeley National Laboratory"/>
            <person name="Harder C.B."/>
            <person name="Miyauchi S."/>
            <person name="Viragh M."/>
            <person name="Kuo A."/>
            <person name="Thoen E."/>
            <person name="Andreopoulos B."/>
            <person name="Lu D."/>
            <person name="Skrede I."/>
            <person name="Drula E."/>
            <person name="Henrissat B."/>
            <person name="Morin E."/>
            <person name="Kohler A."/>
            <person name="Barry K."/>
            <person name="LaButti K."/>
            <person name="Morin E."/>
            <person name="Salamov A."/>
            <person name="Lipzen A."/>
            <person name="Mereny Z."/>
            <person name="Hegedus B."/>
            <person name="Baldrian P."/>
            <person name="Stursova M."/>
            <person name="Weitz H."/>
            <person name="Taylor A."/>
            <person name="Grigoriev I.V."/>
            <person name="Nagy L.G."/>
            <person name="Martin F."/>
            <person name="Kauserud H."/>
        </authorList>
    </citation>
    <scope>NUCLEOTIDE SEQUENCE</scope>
    <source>
        <strain evidence="2">9144</strain>
    </source>
</reference>
<keyword evidence="3" id="KW-1185">Reference proteome</keyword>
<proteinExistence type="predicted"/>
<comment type="caution">
    <text evidence="2">The sequence shown here is derived from an EMBL/GenBank/DDBJ whole genome shotgun (WGS) entry which is preliminary data.</text>
</comment>
<protein>
    <submittedName>
        <fullName evidence="2">Uncharacterized protein</fullName>
    </submittedName>
</protein>
<dbReference type="EMBL" id="JARJCW010000131">
    <property type="protein sequence ID" value="KAJ7191591.1"/>
    <property type="molecule type" value="Genomic_DNA"/>
</dbReference>